<dbReference type="PANTHER" id="PTHR24410">
    <property type="entry name" value="HL07962P-RELATED"/>
    <property type="match status" value="1"/>
</dbReference>
<proteinExistence type="predicted"/>
<dbReference type="CDD" id="cd18186">
    <property type="entry name" value="BTB_POZ_ZBTB_KLHL-like"/>
    <property type="match status" value="1"/>
</dbReference>
<organism evidence="3 4">
    <name type="scientific">Stentor coeruleus</name>
    <dbReference type="NCBI Taxonomy" id="5963"/>
    <lineage>
        <taxon>Eukaryota</taxon>
        <taxon>Sar</taxon>
        <taxon>Alveolata</taxon>
        <taxon>Ciliophora</taxon>
        <taxon>Postciliodesmatophora</taxon>
        <taxon>Heterotrichea</taxon>
        <taxon>Heterotrichida</taxon>
        <taxon>Stentoridae</taxon>
        <taxon>Stentor</taxon>
    </lineage>
</organism>
<dbReference type="InterPro" id="IPR051481">
    <property type="entry name" value="BTB-POZ/Galectin-3-binding"/>
</dbReference>
<evidence type="ECO:0000259" key="2">
    <source>
        <dbReference type="PROSITE" id="PS50097"/>
    </source>
</evidence>
<dbReference type="Gene3D" id="3.30.710.10">
    <property type="entry name" value="Potassium Channel Kv1.1, Chain A"/>
    <property type="match status" value="1"/>
</dbReference>
<sequence>MTSFHGKNSFPFIVSQKAPDHKHSISQNNDKTEDNYKLKTKLESSSSQTNNKIPDIEIPNLLLPIPSLLLQEISKPRLENSSYTKLFTTMEYHDVILKVKDTDFKAHKAVLFSASGFFREKLEQTRSLSQYQITKLLLPNWFILDPFKIVMKFMYTFNLDKELINIKFAKDILAIADFLQMQDLCDIIIIKYIIPQLSKEEVLGLLKQSFSREKESTPGWDYLFESCLIYAGQQSNFLVRNMRSECLSLPLPCMIKLIDSSMKYINNIEHISLVVKLLTDLRYASCVFELTNKVTELFLSGYVDYPIDIRKLDVVRSLTPAQLTKLEENMTMEYPLIDEKAPFFNDTVRENATPPVKPQYSINQMDLCGKTIQIINQKELIARTNKPFCFKITDIFRPKNVMSPVFINESHKWSVLVSTSIDGMISLFLCDRGLYKKTSNSTSLLFTTVVFEIEIDDKSIKDSLRVNNQPGYTAGFYSFPNGQFHIVGERNFCKISSLKSIDNVNINLYIKELNIHSGLLHYLCENFNTLINKNPEKFVDIGGFNLKYLLSHDFLPVSDEREAAGALWRYSANKPQDMINILVCEIRYQYLTTNDLLTIARDHAGIRSSTYFKYIFRNEFQRRVENKGLNEKPRKKYENKTKENCPKEYGDEIVNWILESNHHQGYEERINELKKRLEEQKNETNRTKAEMHAKKIEINQEWEKLSKQINCVSQPYQPPEARPQENEIFFTPDKNCVIS</sequence>
<keyword evidence="4" id="KW-1185">Reference proteome</keyword>
<comment type="caution">
    <text evidence="3">The sequence shown here is derived from an EMBL/GenBank/DDBJ whole genome shotgun (WGS) entry which is preliminary data.</text>
</comment>
<dbReference type="AlphaFoldDB" id="A0A1R2CC66"/>
<keyword evidence="1" id="KW-0175">Coiled coil</keyword>
<evidence type="ECO:0000256" key="1">
    <source>
        <dbReference type="SAM" id="Coils"/>
    </source>
</evidence>
<dbReference type="SUPFAM" id="SSF54695">
    <property type="entry name" value="POZ domain"/>
    <property type="match status" value="1"/>
</dbReference>
<dbReference type="PROSITE" id="PS50097">
    <property type="entry name" value="BTB"/>
    <property type="match status" value="1"/>
</dbReference>
<protein>
    <recommendedName>
        <fullName evidence="2">BTB domain-containing protein</fullName>
    </recommendedName>
</protein>
<dbReference type="InterPro" id="IPR000210">
    <property type="entry name" value="BTB/POZ_dom"/>
</dbReference>
<dbReference type="InterPro" id="IPR011705">
    <property type="entry name" value="BACK"/>
</dbReference>
<dbReference type="Pfam" id="PF07707">
    <property type="entry name" value="BACK"/>
    <property type="match status" value="1"/>
</dbReference>
<feature type="coiled-coil region" evidence="1">
    <location>
        <begin position="663"/>
        <end position="697"/>
    </location>
</feature>
<feature type="domain" description="BTB" evidence="2">
    <location>
        <begin position="93"/>
        <end position="163"/>
    </location>
</feature>
<gene>
    <name evidence="3" type="ORF">SteCoe_11881</name>
</gene>
<evidence type="ECO:0000313" key="3">
    <source>
        <dbReference type="EMBL" id="OMJ86593.1"/>
    </source>
</evidence>
<reference evidence="3 4" key="1">
    <citation type="submission" date="2016-11" db="EMBL/GenBank/DDBJ databases">
        <title>The macronuclear genome of Stentor coeruleus: a giant cell with tiny introns.</title>
        <authorList>
            <person name="Slabodnick M."/>
            <person name="Ruby J.G."/>
            <person name="Reiff S.B."/>
            <person name="Swart E.C."/>
            <person name="Gosai S."/>
            <person name="Prabakaran S."/>
            <person name="Witkowska E."/>
            <person name="Larue G.E."/>
            <person name="Fisher S."/>
            <person name="Freeman R.M."/>
            <person name="Gunawardena J."/>
            <person name="Chu W."/>
            <person name="Stover N.A."/>
            <person name="Gregory B.D."/>
            <person name="Nowacki M."/>
            <person name="Derisi J."/>
            <person name="Roy S.W."/>
            <person name="Marshall W.F."/>
            <person name="Sood P."/>
        </authorList>
    </citation>
    <scope>NUCLEOTIDE SEQUENCE [LARGE SCALE GENOMIC DNA]</scope>
    <source>
        <strain evidence="3">WM001</strain>
    </source>
</reference>
<dbReference type="InterPro" id="IPR011333">
    <property type="entry name" value="SKP1/BTB/POZ_sf"/>
</dbReference>
<dbReference type="PANTHER" id="PTHR24410:SF23">
    <property type="entry name" value="BTB DOMAIN-CONTAINING PROTEIN-RELATED"/>
    <property type="match status" value="1"/>
</dbReference>
<dbReference type="OrthoDB" id="322150at2759"/>
<dbReference type="Pfam" id="PF00651">
    <property type="entry name" value="BTB"/>
    <property type="match status" value="1"/>
</dbReference>
<dbReference type="Proteomes" id="UP000187209">
    <property type="component" value="Unassembled WGS sequence"/>
</dbReference>
<evidence type="ECO:0000313" key="4">
    <source>
        <dbReference type="Proteomes" id="UP000187209"/>
    </source>
</evidence>
<dbReference type="EMBL" id="MPUH01000201">
    <property type="protein sequence ID" value="OMJ86593.1"/>
    <property type="molecule type" value="Genomic_DNA"/>
</dbReference>
<dbReference type="SMART" id="SM00225">
    <property type="entry name" value="BTB"/>
    <property type="match status" value="1"/>
</dbReference>
<name>A0A1R2CC66_9CILI</name>
<accession>A0A1R2CC66</accession>